<dbReference type="EMBL" id="AGEK01000018">
    <property type="protein sequence ID" value="EHO72294.1"/>
    <property type="molecule type" value="Genomic_DNA"/>
</dbReference>
<protein>
    <submittedName>
        <fullName evidence="1">Uncharacterized protein</fullName>
    </submittedName>
</protein>
<reference evidence="1 2" key="1">
    <citation type="submission" date="2011-12" db="EMBL/GenBank/DDBJ databases">
        <title>The Genome Sequence of Prevotella maculosa OT 289.</title>
        <authorList>
            <consortium name="The Broad Institute Genome Sequencing Platform"/>
            <person name="Earl A."/>
            <person name="Ward D."/>
            <person name="Feldgarden M."/>
            <person name="Gevers D."/>
            <person name="Izard J."/>
            <person name="Blanton J.M."/>
            <person name="Mathney J."/>
            <person name="Tanner A.C."/>
            <person name="Dewhirst F.E."/>
            <person name="Young S.K."/>
            <person name="Zeng Q."/>
            <person name="Gargeya S."/>
            <person name="Fitzgerald M."/>
            <person name="Haas B."/>
            <person name="Abouelleil A."/>
            <person name="Alvarado L."/>
            <person name="Arachchi H.M."/>
            <person name="Berlin A."/>
            <person name="Chapman S.B."/>
            <person name="Gearin G."/>
            <person name="Goldberg J."/>
            <person name="Griggs A."/>
            <person name="Gujja S."/>
            <person name="Hansen M."/>
            <person name="Heiman D."/>
            <person name="Howarth C."/>
            <person name="Larimer J."/>
            <person name="Lui A."/>
            <person name="MacDonald P.J.P."/>
            <person name="McCowen C."/>
            <person name="Montmayeur A."/>
            <person name="Murphy C."/>
            <person name="Neiman D."/>
            <person name="Pearson M."/>
            <person name="Priest M."/>
            <person name="Roberts A."/>
            <person name="Saif S."/>
            <person name="Shea T."/>
            <person name="Sisk P."/>
            <person name="Stolte C."/>
            <person name="Sykes S."/>
            <person name="Wortman J."/>
            <person name="Nusbaum C."/>
            <person name="Birren B."/>
        </authorList>
    </citation>
    <scope>NUCLEOTIDE SEQUENCE [LARGE SCALE GENOMIC DNA]</scope>
    <source>
        <strain evidence="1 2">OT 289</strain>
    </source>
</reference>
<sequence>MREQKTKSPPLFPNTGETKFTANYLYAVCTPLPFGRGWGWAPPSFSFIREGLGVGSSSFLLIREGLGVGFSIHQSRVEQT</sequence>
<evidence type="ECO:0000313" key="2">
    <source>
        <dbReference type="Proteomes" id="UP000003167"/>
    </source>
</evidence>
<keyword evidence="2" id="KW-1185">Reference proteome</keyword>
<accession>H1HLG2</accession>
<dbReference type="Proteomes" id="UP000003167">
    <property type="component" value="Unassembled WGS sequence"/>
</dbReference>
<dbReference type="AlphaFoldDB" id="H1HLG2"/>
<comment type="caution">
    <text evidence="1">The sequence shown here is derived from an EMBL/GenBank/DDBJ whole genome shotgun (WGS) entry which is preliminary data.</text>
</comment>
<organism evidence="1 2">
    <name type="scientific">Segatella maculosa OT 289</name>
    <dbReference type="NCBI Taxonomy" id="999422"/>
    <lineage>
        <taxon>Bacteria</taxon>
        <taxon>Pseudomonadati</taxon>
        <taxon>Bacteroidota</taxon>
        <taxon>Bacteroidia</taxon>
        <taxon>Bacteroidales</taxon>
        <taxon>Prevotellaceae</taxon>
        <taxon>Segatella</taxon>
    </lineage>
</organism>
<proteinExistence type="predicted"/>
<name>H1HLG2_9BACT</name>
<gene>
    <name evidence="1" type="ORF">HMPREF9944_01006</name>
</gene>
<evidence type="ECO:0000313" key="1">
    <source>
        <dbReference type="EMBL" id="EHO72294.1"/>
    </source>
</evidence>
<dbReference type="HOGENOM" id="CLU_2586800_0_0_10"/>